<dbReference type="Gene3D" id="3.40.50.1820">
    <property type="entry name" value="alpha/beta hydrolase"/>
    <property type="match status" value="1"/>
</dbReference>
<dbReference type="InterPro" id="IPR001375">
    <property type="entry name" value="Peptidase_S9_cat"/>
</dbReference>
<evidence type="ECO:0000313" key="8">
    <source>
        <dbReference type="EMBL" id="PXV66170.1"/>
    </source>
</evidence>
<dbReference type="InterPro" id="IPR002470">
    <property type="entry name" value="Peptidase_S9A"/>
</dbReference>
<dbReference type="SUPFAM" id="SSF53474">
    <property type="entry name" value="alpha/beta-Hydrolases"/>
    <property type="match status" value="1"/>
</dbReference>
<comment type="similarity">
    <text evidence="1">Belongs to the peptidase S9A family.</text>
</comment>
<feature type="signal peptide" evidence="5">
    <location>
        <begin position="1"/>
        <end position="25"/>
    </location>
</feature>
<dbReference type="InterPro" id="IPR051543">
    <property type="entry name" value="Serine_Peptidase_S9A"/>
</dbReference>
<name>A0A318E9P8_9GAMM</name>
<evidence type="ECO:0000256" key="5">
    <source>
        <dbReference type="SAM" id="SignalP"/>
    </source>
</evidence>
<dbReference type="RefSeq" id="WP_110265932.1">
    <property type="nucleotide sequence ID" value="NZ_CAKZQT010000032.1"/>
</dbReference>
<dbReference type="Pfam" id="PF00326">
    <property type="entry name" value="Peptidase_S9"/>
    <property type="match status" value="1"/>
</dbReference>
<protein>
    <submittedName>
        <fullName evidence="8">Oligopeptidase B</fullName>
    </submittedName>
</protein>
<comment type="caution">
    <text evidence="8">The sequence shown here is derived from an EMBL/GenBank/DDBJ whole genome shotgun (WGS) entry which is preliminary data.</text>
</comment>
<evidence type="ECO:0000313" key="9">
    <source>
        <dbReference type="Proteomes" id="UP000248330"/>
    </source>
</evidence>
<dbReference type="GO" id="GO:0004252">
    <property type="term" value="F:serine-type endopeptidase activity"/>
    <property type="evidence" value="ECO:0007669"/>
    <property type="project" value="InterPro"/>
</dbReference>
<dbReference type="EMBL" id="QICN01000008">
    <property type="protein sequence ID" value="PXV66170.1"/>
    <property type="molecule type" value="Genomic_DNA"/>
</dbReference>
<dbReference type="PANTHER" id="PTHR11757:SF19">
    <property type="entry name" value="PROLYL ENDOPEPTIDASE-LIKE"/>
    <property type="match status" value="1"/>
</dbReference>
<dbReference type="PANTHER" id="PTHR11757">
    <property type="entry name" value="PROTEASE FAMILY S9A OLIGOPEPTIDASE"/>
    <property type="match status" value="1"/>
</dbReference>
<accession>A0A318E9P8</accession>
<evidence type="ECO:0000256" key="3">
    <source>
        <dbReference type="ARBA" id="ARBA00022801"/>
    </source>
</evidence>
<gene>
    <name evidence="8" type="ORF">C8D93_108145</name>
</gene>
<dbReference type="InterPro" id="IPR029058">
    <property type="entry name" value="AB_hydrolase_fold"/>
</dbReference>
<dbReference type="OrthoDB" id="9801421at2"/>
<reference evidence="8 9" key="1">
    <citation type="submission" date="2018-04" db="EMBL/GenBank/DDBJ databases">
        <title>Genomic Encyclopedia of Type Strains, Phase IV (KMG-IV): sequencing the most valuable type-strain genomes for metagenomic binning, comparative biology and taxonomic classification.</title>
        <authorList>
            <person name="Goeker M."/>
        </authorList>
    </citation>
    <scope>NUCLEOTIDE SEQUENCE [LARGE SCALE GENOMIC DNA]</scope>
    <source>
        <strain evidence="8 9">DSM 104150</strain>
    </source>
</reference>
<keyword evidence="9" id="KW-1185">Reference proteome</keyword>
<feature type="chain" id="PRO_5016452600" evidence="5">
    <location>
        <begin position="26"/>
        <end position="711"/>
    </location>
</feature>
<dbReference type="PROSITE" id="PS51257">
    <property type="entry name" value="PROKAR_LIPOPROTEIN"/>
    <property type="match status" value="1"/>
</dbReference>
<dbReference type="InterPro" id="IPR023302">
    <property type="entry name" value="Pept_S9A_N"/>
</dbReference>
<dbReference type="SUPFAM" id="SSF50993">
    <property type="entry name" value="Peptidase/esterase 'gauge' domain"/>
    <property type="match status" value="1"/>
</dbReference>
<evidence type="ECO:0000256" key="2">
    <source>
        <dbReference type="ARBA" id="ARBA00022670"/>
    </source>
</evidence>
<evidence type="ECO:0000256" key="4">
    <source>
        <dbReference type="ARBA" id="ARBA00022825"/>
    </source>
</evidence>
<feature type="domain" description="Peptidase S9 prolyl oligopeptidase catalytic" evidence="6">
    <location>
        <begin position="492"/>
        <end position="708"/>
    </location>
</feature>
<dbReference type="AlphaFoldDB" id="A0A318E9P8"/>
<keyword evidence="2" id="KW-0645">Protease</keyword>
<organism evidence="8 9">
    <name type="scientific">Sinimarinibacterium flocculans</name>
    <dbReference type="NCBI Taxonomy" id="985250"/>
    <lineage>
        <taxon>Bacteria</taxon>
        <taxon>Pseudomonadati</taxon>
        <taxon>Pseudomonadota</taxon>
        <taxon>Gammaproteobacteria</taxon>
        <taxon>Nevskiales</taxon>
        <taxon>Nevskiaceae</taxon>
        <taxon>Sinimarinibacterium</taxon>
    </lineage>
</organism>
<dbReference type="Gene3D" id="2.130.10.120">
    <property type="entry name" value="Prolyl oligopeptidase, N-terminal domain"/>
    <property type="match status" value="1"/>
</dbReference>
<evidence type="ECO:0000259" key="6">
    <source>
        <dbReference type="Pfam" id="PF00326"/>
    </source>
</evidence>
<dbReference type="Pfam" id="PF02897">
    <property type="entry name" value="Peptidase_S9_N"/>
    <property type="match status" value="1"/>
</dbReference>
<keyword evidence="5" id="KW-0732">Signal</keyword>
<dbReference type="GO" id="GO:0006508">
    <property type="term" value="P:proteolysis"/>
    <property type="evidence" value="ECO:0007669"/>
    <property type="project" value="UniProtKB-KW"/>
</dbReference>
<keyword evidence="4" id="KW-0720">Serine protease</keyword>
<keyword evidence="3" id="KW-0378">Hydrolase</keyword>
<proteinExistence type="inferred from homology"/>
<dbReference type="Proteomes" id="UP000248330">
    <property type="component" value="Unassembled WGS sequence"/>
</dbReference>
<sequence>MREAIVVLAVWLLAGCAALPQPPMAEQRAYRVESPQGTRIDPYYWMRDDTRSDRRVLAHLRAENRYVEAVMAPRRALEERLFAELRSHVAEDDRSAPVFERGYWYYSRYEKGREHPIHARRKGTMDAPEEILLDGNLLAEGHGYFRIGYYVVSPDSRWLAWAEDTVGRRQYVLRIKDLRTGELTGDEVTLIQGDLAWLDDNRTVLYTELDPQTLLGYRVRAHRRGESAERDEVVYTERDNSFYIGVDRSKSGRYVYIYCESTEQSEQLYADAAAWPLRFTPIVPRGGRHEYGAEHLPPSGGESGEGDFILRTNDRAPNFRLVRVPVTRSADRRHWRTLLAHRDDAFIERFDVLRTHVAVGERSGGLAKLRIVPLNGRPSSLVEAQEAAYTMSLRTTPDLDSATLRYVYESMATPATTIDLDPVTGERFVRRVQPVPGGFDAANYVTEYRHAIARDGARVPVSLVYRRDTKLDGSAPLLQYAYGSYGYSMDPEFDAERLPLLDRGFVWAIAHIRGGQELGRAWYEDGKLLNKRNTFTDFIDVTDFLVAENVAAKGKVFAEGRSAGGLLMGAITNMAPEKYRGILAHVPFVDVVTTMLDESIPLTTNEFDEWGNPKRKPYYEYMLSYSPYDNVHYRDYPAMYVTTGLWDSQVQYFEPAKWVARLRDADTSPQTPVLFRVEMSAGHGGKSGRYQQLRETAQSQAFILSRLGVEP</sequence>
<dbReference type="PRINTS" id="PR00862">
    <property type="entry name" value="PROLIGOPTASE"/>
</dbReference>
<evidence type="ECO:0000259" key="7">
    <source>
        <dbReference type="Pfam" id="PF02897"/>
    </source>
</evidence>
<evidence type="ECO:0000256" key="1">
    <source>
        <dbReference type="ARBA" id="ARBA00005228"/>
    </source>
</evidence>
<feature type="domain" description="Peptidase S9A N-terminal" evidence="7">
    <location>
        <begin position="22"/>
        <end position="431"/>
    </location>
</feature>